<dbReference type="RefSeq" id="WP_013494298.1">
    <property type="nucleotide sequence ID" value="NC_014830.1"/>
</dbReference>
<dbReference type="OrthoDB" id="5077512at2"/>
<organism evidence="1 2">
    <name type="scientific">Intrasporangium calvum (strain ATCC 23552 / DSM 43043 / JCM 3097 / NBRC 12989 / NCIMB 10167 / NRRL B-3866 / 7 KIP)</name>
    <dbReference type="NCBI Taxonomy" id="710696"/>
    <lineage>
        <taxon>Bacteria</taxon>
        <taxon>Bacillati</taxon>
        <taxon>Actinomycetota</taxon>
        <taxon>Actinomycetes</taxon>
        <taxon>Micrococcales</taxon>
        <taxon>Intrasporangiaceae</taxon>
        <taxon>Intrasporangium</taxon>
    </lineage>
</organism>
<evidence type="ECO:0000313" key="1">
    <source>
        <dbReference type="EMBL" id="ADU49990.1"/>
    </source>
</evidence>
<keyword evidence="2" id="KW-1185">Reference proteome</keyword>
<accession>E6SG36</accession>
<reference evidence="1 2" key="1">
    <citation type="journal article" date="2010" name="Stand. Genomic Sci.">
        <title>Complete genome sequence of Intrasporangium calvum type strain (7 KIP).</title>
        <authorList>
            <person name="Del Rio T.G."/>
            <person name="Chertkov O."/>
            <person name="Yasawong M."/>
            <person name="Lucas S."/>
            <person name="Deshpande S."/>
            <person name="Cheng J.F."/>
            <person name="Detter C."/>
            <person name="Tapia R."/>
            <person name="Han C."/>
            <person name="Goodwin L."/>
            <person name="Pitluck S."/>
            <person name="Liolios K."/>
            <person name="Ivanova N."/>
            <person name="Mavromatis K."/>
            <person name="Pati A."/>
            <person name="Chen A."/>
            <person name="Palaniappan K."/>
            <person name="Land M."/>
            <person name="Hauser L."/>
            <person name="Chang Y.J."/>
            <person name="Jeffries C.D."/>
            <person name="Rohde M."/>
            <person name="Pukall R."/>
            <person name="Sikorski J."/>
            <person name="Goker M."/>
            <person name="Woyke T."/>
            <person name="Bristow J."/>
            <person name="Eisen J.A."/>
            <person name="Markowitz V."/>
            <person name="Hugenholtz P."/>
            <person name="Kyrpides N.C."/>
            <person name="Klenk H.P."/>
            <person name="Lapidus A."/>
        </authorList>
    </citation>
    <scope>NUCLEOTIDE SEQUENCE [LARGE SCALE GENOMIC DNA]</scope>
    <source>
        <strain evidence="2">ATCC 23552 / DSM 43043 / JCM 3097 / NBRC 12989 / 7 KIP</strain>
    </source>
</reference>
<sequence length="339" mass="37671">MDGADPDTGTQQATDPRADALRTRLNDALLEVENGEYFRSRVHGWIAYRDDADVQLPESVSSRLTSPFNFARPENAADVSTLDAFVLAYHAAESLCRQILALIDGSGPTGLPLIALSELKAGPAFNDRLSRLADLPDADLSQLLDYLFLPTEIQEAWPDEPPTMSSVQQYLRLWVRALARYIAEWRNPYNAAKHGLAVGARPTQFSFVTEDGTPQQALRLMDGPTLRTVEHEQVRDSQGVPVKGPDGKRVVRWSWVYRAVDPEELIAQAIVTADLLDWLRNIAVTRLLGRPVPVTYRSEPKPLDIQRRTTPGIRFRLDLAALPLPPEEADALLSGMDAE</sequence>
<dbReference type="EMBL" id="CP002343">
    <property type="protein sequence ID" value="ADU49990.1"/>
    <property type="molecule type" value="Genomic_DNA"/>
</dbReference>
<dbReference type="AlphaFoldDB" id="E6SG36"/>
<name>E6SG36_INTC7</name>
<dbReference type="KEGG" id="ica:Intca_3515"/>
<dbReference type="HOGENOM" id="CLU_818300_0_0_11"/>
<proteinExistence type="predicted"/>
<gene>
    <name evidence="1" type="ordered locus">Intca_3515</name>
</gene>
<dbReference type="Proteomes" id="UP000008914">
    <property type="component" value="Chromosome"/>
</dbReference>
<evidence type="ECO:0000313" key="2">
    <source>
        <dbReference type="Proteomes" id="UP000008914"/>
    </source>
</evidence>
<protein>
    <submittedName>
        <fullName evidence="1">Uncharacterized protein</fullName>
    </submittedName>
</protein>